<feature type="region of interest" description="Disordered" evidence="2">
    <location>
        <begin position="15"/>
        <end position="91"/>
    </location>
</feature>
<evidence type="ECO:0000256" key="2">
    <source>
        <dbReference type="SAM" id="MobiDB-lite"/>
    </source>
</evidence>
<accession>A0A8B7RRQ9</accession>
<feature type="compositionally biased region" description="Low complexity" evidence="2">
    <location>
        <begin position="179"/>
        <end position="191"/>
    </location>
</feature>
<name>A0A8B7RRQ9_HIPAR</name>
<evidence type="ECO:0000259" key="4">
    <source>
        <dbReference type="Pfam" id="PF14161"/>
    </source>
</evidence>
<feature type="compositionally biased region" description="Low complexity" evidence="2">
    <location>
        <begin position="55"/>
        <end position="69"/>
    </location>
</feature>
<gene>
    <name evidence="6" type="primary">FAM110C</name>
</gene>
<dbReference type="GeneID" id="109384702"/>
<feature type="region of interest" description="Disordered" evidence="2">
    <location>
        <begin position="128"/>
        <end position="203"/>
    </location>
</feature>
<dbReference type="KEGG" id="hai:109384702"/>
<feature type="compositionally biased region" description="Basic and acidic residues" evidence="2">
    <location>
        <begin position="15"/>
        <end position="46"/>
    </location>
</feature>
<dbReference type="GO" id="GO:0060491">
    <property type="term" value="P:regulation of cell projection assembly"/>
    <property type="evidence" value="ECO:0007669"/>
    <property type="project" value="TreeGrafter"/>
</dbReference>
<dbReference type="GO" id="GO:0005938">
    <property type="term" value="C:cell cortex"/>
    <property type="evidence" value="ECO:0007669"/>
    <property type="project" value="TreeGrafter"/>
</dbReference>
<comment type="similarity">
    <text evidence="1">Belongs to the FAM110 family.</text>
</comment>
<proteinExistence type="inferred from homology"/>
<feature type="domain" description="Centrosome-associated FAM110 N-terminal" evidence="4">
    <location>
        <begin position="14"/>
        <end position="50"/>
    </location>
</feature>
<dbReference type="Proteomes" id="UP000694851">
    <property type="component" value="Unplaced"/>
</dbReference>
<protein>
    <submittedName>
        <fullName evidence="6">Protein FAM110C</fullName>
    </submittedName>
</protein>
<dbReference type="GO" id="GO:0030335">
    <property type="term" value="P:positive regulation of cell migration"/>
    <property type="evidence" value="ECO:0007669"/>
    <property type="project" value="TreeGrafter"/>
</dbReference>
<dbReference type="RefSeq" id="XP_019501820.1">
    <property type="nucleotide sequence ID" value="XM_019646275.1"/>
</dbReference>
<reference evidence="6" key="1">
    <citation type="submission" date="2025-08" db="UniProtKB">
        <authorList>
            <consortium name="RefSeq"/>
        </authorList>
    </citation>
    <scope>IDENTIFICATION</scope>
    <source>
        <tissue evidence="6">Muscle</tissue>
    </source>
</reference>
<evidence type="ECO:0000313" key="5">
    <source>
        <dbReference type="Proteomes" id="UP000694851"/>
    </source>
</evidence>
<dbReference type="GO" id="GO:0043014">
    <property type="term" value="F:alpha-tubulin binding"/>
    <property type="evidence" value="ECO:0007669"/>
    <property type="project" value="TreeGrafter"/>
</dbReference>
<dbReference type="InterPro" id="IPR025740">
    <property type="entry name" value="FAM110"/>
</dbReference>
<feature type="domain" description="Centrosome-associated FAM110 C-terminal" evidence="3">
    <location>
        <begin position="338"/>
        <end position="445"/>
    </location>
</feature>
<feature type="compositionally biased region" description="Basic and acidic residues" evidence="2">
    <location>
        <begin position="148"/>
        <end position="160"/>
    </location>
</feature>
<dbReference type="CTD" id="642273"/>
<keyword evidence="5" id="KW-1185">Reference proteome</keyword>
<feature type="region of interest" description="Disordered" evidence="2">
    <location>
        <begin position="400"/>
        <end position="424"/>
    </location>
</feature>
<dbReference type="PANTHER" id="PTHR14758:SF5">
    <property type="entry name" value="PROTEIN FAM110C"/>
    <property type="match status" value="1"/>
</dbReference>
<dbReference type="OrthoDB" id="10028183at2759"/>
<evidence type="ECO:0000256" key="1">
    <source>
        <dbReference type="ARBA" id="ARBA00010576"/>
    </source>
</evidence>
<evidence type="ECO:0000313" key="6">
    <source>
        <dbReference type="RefSeq" id="XP_019501820.1"/>
    </source>
</evidence>
<organism evidence="5 6">
    <name type="scientific">Hipposideros armiger</name>
    <name type="common">Great Himalayan leaf-nosed bat</name>
    <dbReference type="NCBI Taxonomy" id="186990"/>
    <lineage>
        <taxon>Eukaryota</taxon>
        <taxon>Metazoa</taxon>
        <taxon>Chordata</taxon>
        <taxon>Craniata</taxon>
        <taxon>Vertebrata</taxon>
        <taxon>Euteleostomi</taxon>
        <taxon>Mammalia</taxon>
        <taxon>Eutheria</taxon>
        <taxon>Laurasiatheria</taxon>
        <taxon>Chiroptera</taxon>
        <taxon>Yinpterochiroptera</taxon>
        <taxon>Rhinolophoidea</taxon>
        <taxon>Hipposideridae</taxon>
        <taxon>Hipposideros</taxon>
    </lineage>
</organism>
<dbReference type="Pfam" id="PF14161">
    <property type="entry name" value="FAM110_N"/>
    <property type="match status" value="1"/>
</dbReference>
<dbReference type="InterPro" id="IPR025739">
    <property type="entry name" value="FAM110_N"/>
</dbReference>
<dbReference type="AlphaFoldDB" id="A0A8B7RRQ9"/>
<dbReference type="Pfam" id="PF14160">
    <property type="entry name" value="FAM110_C"/>
    <property type="match status" value="1"/>
</dbReference>
<dbReference type="PANTHER" id="PTHR14758">
    <property type="entry name" value="AGAP005440-PA"/>
    <property type="match status" value="1"/>
</dbReference>
<dbReference type="InterPro" id="IPR025741">
    <property type="entry name" value="FAM110_C"/>
</dbReference>
<sequence>MRALPALEAPRIERLLSRDPEAPRDRVATEPARRSAVERLAADRAKYVQGRPRVGRGPASEGSSPGASEVPTGDPRPPARAPGAVARRAIARKPLRPDSLVMYRQKCEFVRGPGADSFRGGLVRKLFQGPGKDKTPASPQTTSVGDGVRARGEEAVRTRPDPVLAPALPAPSALPVPSTPTRVPAAPTTVPAAPPRVPAAPTRLPAAPTTVPAAPTRVAAAPTGVAAAPTRVPAAPTTVPTAPTTVPAAPTGVAAAPTRVPAAPTTVPTAPTTVPAAPTGVAAAPTRVPAAPTTVPTAPTTVPAAPTGVAAAPTTVPAAPTTVPAALRSPELRGARRRGLQRSQSDLSSRYSMSLAELDTFFQYCGLEPEVVEALGRENFSVGSDRLALKVRSVSVATSDSGFSRHSRGDEGLQEEELTEQVPSTTSVVERNARIIRWLYTCKKAKETPNQGLQVLA</sequence>
<feature type="compositionally biased region" description="Pro residues" evidence="2">
    <location>
        <begin position="168"/>
        <end position="178"/>
    </location>
</feature>
<evidence type="ECO:0000259" key="3">
    <source>
        <dbReference type="Pfam" id="PF14160"/>
    </source>
</evidence>